<feature type="compositionally biased region" description="Acidic residues" evidence="1">
    <location>
        <begin position="143"/>
        <end position="156"/>
    </location>
</feature>
<dbReference type="STRING" id="765915.A0A1Y2HUH1"/>
<accession>A0A1Y2HUH1</accession>
<dbReference type="EMBL" id="MCFL01000009">
    <property type="protein sequence ID" value="ORZ38258.1"/>
    <property type="molecule type" value="Genomic_DNA"/>
</dbReference>
<name>A0A1Y2HUH1_9FUNG</name>
<feature type="compositionally biased region" description="Polar residues" evidence="1">
    <location>
        <begin position="1"/>
        <end position="18"/>
    </location>
</feature>
<dbReference type="Pfam" id="PF09747">
    <property type="entry name" value="CCD97-like_C"/>
    <property type="match status" value="1"/>
</dbReference>
<evidence type="ECO:0000259" key="2">
    <source>
        <dbReference type="Pfam" id="PF09747"/>
    </source>
</evidence>
<sequence>MHLQSNSASQLPQPQPGNDQPAVGLDQTGDSSTIDHGWARTGAQSSSRAQSSQRQQTVRNRRFTYLHQTLLASDYFTPQAMHLRNPMLFKSMFPELDGPPRPAGAGSAAEFPSNGVIASLFDAMDHERAVEVEKEAEGRAGEVETDSDSDEEEPESGYEAQASEAQSGEQAPPVSANDGHETAGGGEDHDAACRMAELIRTMAERWLDGYDADFFDYSTVVDNNSDYDNVDQVNQDAQETWFDQVDAEDSNSNVHCTDTGELDY</sequence>
<keyword evidence="4" id="KW-1185">Reference proteome</keyword>
<comment type="caution">
    <text evidence="3">The sequence shown here is derived from an EMBL/GenBank/DDBJ whole genome shotgun (WGS) entry which is preliminary data.</text>
</comment>
<dbReference type="InterPro" id="IPR018613">
    <property type="entry name" value="Ccdc97-like"/>
</dbReference>
<reference evidence="3 4" key="1">
    <citation type="submission" date="2016-07" db="EMBL/GenBank/DDBJ databases">
        <title>Pervasive Adenine N6-methylation of Active Genes in Fungi.</title>
        <authorList>
            <consortium name="DOE Joint Genome Institute"/>
            <person name="Mondo S.J."/>
            <person name="Dannebaum R.O."/>
            <person name="Kuo R.C."/>
            <person name="Labutti K."/>
            <person name="Haridas S."/>
            <person name="Kuo A."/>
            <person name="Salamov A."/>
            <person name="Ahrendt S.R."/>
            <person name="Lipzen A."/>
            <person name="Sullivan W."/>
            <person name="Andreopoulos W.B."/>
            <person name="Clum A."/>
            <person name="Lindquist E."/>
            <person name="Daum C."/>
            <person name="Ramamoorthy G.K."/>
            <person name="Gryganskyi A."/>
            <person name="Culley D."/>
            <person name="Magnuson J.K."/>
            <person name="James T.Y."/>
            <person name="O'Malley M.A."/>
            <person name="Stajich J.E."/>
            <person name="Spatafora J.W."/>
            <person name="Visel A."/>
            <person name="Grigoriev I.V."/>
        </authorList>
    </citation>
    <scope>NUCLEOTIDE SEQUENCE [LARGE SCALE GENOMIC DNA]</scope>
    <source>
        <strain evidence="3 4">PL171</strain>
    </source>
</reference>
<feature type="compositionally biased region" description="Low complexity" evidence="1">
    <location>
        <begin position="43"/>
        <end position="56"/>
    </location>
</feature>
<gene>
    <name evidence="3" type="ORF">BCR44DRAFT_47441</name>
</gene>
<feature type="region of interest" description="Disordered" evidence="1">
    <location>
        <begin position="1"/>
        <end position="58"/>
    </location>
</feature>
<feature type="region of interest" description="Disordered" evidence="1">
    <location>
        <begin position="131"/>
        <end position="188"/>
    </location>
</feature>
<evidence type="ECO:0000256" key="1">
    <source>
        <dbReference type="SAM" id="MobiDB-lite"/>
    </source>
</evidence>
<dbReference type="OrthoDB" id="333176at2759"/>
<evidence type="ECO:0000313" key="4">
    <source>
        <dbReference type="Proteomes" id="UP000193411"/>
    </source>
</evidence>
<organism evidence="3 4">
    <name type="scientific">Catenaria anguillulae PL171</name>
    <dbReference type="NCBI Taxonomy" id="765915"/>
    <lineage>
        <taxon>Eukaryota</taxon>
        <taxon>Fungi</taxon>
        <taxon>Fungi incertae sedis</taxon>
        <taxon>Blastocladiomycota</taxon>
        <taxon>Blastocladiomycetes</taxon>
        <taxon>Blastocladiales</taxon>
        <taxon>Catenariaceae</taxon>
        <taxon>Catenaria</taxon>
    </lineage>
</organism>
<dbReference type="PANTHER" id="PTHR31840:SF1">
    <property type="entry name" value="COILED-COIL DOMAIN-CONTAINING PROTEIN 97"/>
    <property type="match status" value="1"/>
</dbReference>
<dbReference type="AlphaFoldDB" id="A0A1Y2HUH1"/>
<feature type="compositionally biased region" description="Basic and acidic residues" evidence="1">
    <location>
        <begin position="178"/>
        <end position="188"/>
    </location>
</feature>
<feature type="compositionally biased region" description="Basic and acidic residues" evidence="1">
    <location>
        <begin position="131"/>
        <end position="142"/>
    </location>
</feature>
<dbReference type="Proteomes" id="UP000193411">
    <property type="component" value="Unassembled WGS sequence"/>
</dbReference>
<dbReference type="PANTHER" id="PTHR31840">
    <property type="entry name" value="COILED-COIL DOMAIN-CONTAINING PROTEIN 97"/>
    <property type="match status" value="1"/>
</dbReference>
<feature type="compositionally biased region" description="Low complexity" evidence="1">
    <location>
        <begin position="157"/>
        <end position="171"/>
    </location>
</feature>
<dbReference type="InterPro" id="IPR040233">
    <property type="entry name" value="CCD97-like_C"/>
</dbReference>
<evidence type="ECO:0000313" key="3">
    <source>
        <dbReference type="EMBL" id="ORZ38258.1"/>
    </source>
</evidence>
<protein>
    <submittedName>
        <fullName evidence="3">Coiled-coil domain-containing protein-domain-containing protein</fullName>
    </submittedName>
</protein>
<proteinExistence type="predicted"/>
<feature type="domain" description="CCD97-like C-terminal" evidence="2">
    <location>
        <begin position="60"/>
        <end position="244"/>
    </location>
</feature>